<proteinExistence type="predicted"/>
<evidence type="ECO:0000256" key="1">
    <source>
        <dbReference type="SAM" id="Phobius"/>
    </source>
</evidence>
<sequence length="77" mass="9808">MQTPSKCTFYLFFTMVPRACTWEVRLYVAFSYMYFGCFNGNYIIMRILFELNHLNIYYKTHLWWFCTYYMFYYVFFF</sequence>
<keyword evidence="1" id="KW-0812">Transmembrane</keyword>
<evidence type="ECO:0000313" key="3">
    <source>
        <dbReference type="Proteomes" id="UP000266673"/>
    </source>
</evidence>
<dbReference type="Proteomes" id="UP000266673">
    <property type="component" value="Unassembled WGS sequence"/>
</dbReference>
<feature type="transmembrane region" description="Helical" evidence="1">
    <location>
        <begin position="56"/>
        <end position="75"/>
    </location>
</feature>
<name>A0A397VER6_9GLOM</name>
<keyword evidence="1" id="KW-1133">Transmembrane helix</keyword>
<accession>A0A397VER6</accession>
<evidence type="ECO:0000313" key="2">
    <source>
        <dbReference type="EMBL" id="RIB20321.1"/>
    </source>
</evidence>
<protein>
    <submittedName>
        <fullName evidence="2">Uncharacterized protein</fullName>
    </submittedName>
</protein>
<feature type="transmembrane region" description="Helical" evidence="1">
    <location>
        <begin position="24"/>
        <end position="44"/>
    </location>
</feature>
<comment type="caution">
    <text evidence="2">The sequence shown here is derived from an EMBL/GenBank/DDBJ whole genome shotgun (WGS) entry which is preliminary data.</text>
</comment>
<organism evidence="2 3">
    <name type="scientific">Gigaspora rosea</name>
    <dbReference type="NCBI Taxonomy" id="44941"/>
    <lineage>
        <taxon>Eukaryota</taxon>
        <taxon>Fungi</taxon>
        <taxon>Fungi incertae sedis</taxon>
        <taxon>Mucoromycota</taxon>
        <taxon>Glomeromycotina</taxon>
        <taxon>Glomeromycetes</taxon>
        <taxon>Diversisporales</taxon>
        <taxon>Gigasporaceae</taxon>
        <taxon>Gigaspora</taxon>
    </lineage>
</organism>
<keyword evidence="1" id="KW-0472">Membrane</keyword>
<reference evidence="2 3" key="1">
    <citation type="submission" date="2018-06" db="EMBL/GenBank/DDBJ databases">
        <title>Comparative genomics reveals the genomic features of Rhizophagus irregularis, R. cerebriforme, R. diaphanum and Gigaspora rosea, and their symbiotic lifestyle signature.</title>
        <authorList>
            <person name="Morin E."/>
            <person name="San Clemente H."/>
            <person name="Chen E.C.H."/>
            <person name="De La Providencia I."/>
            <person name="Hainaut M."/>
            <person name="Kuo A."/>
            <person name="Kohler A."/>
            <person name="Murat C."/>
            <person name="Tang N."/>
            <person name="Roy S."/>
            <person name="Loubradou J."/>
            <person name="Henrissat B."/>
            <person name="Grigoriev I.V."/>
            <person name="Corradi N."/>
            <person name="Roux C."/>
            <person name="Martin F.M."/>
        </authorList>
    </citation>
    <scope>NUCLEOTIDE SEQUENCE [LARGE SCALE GENOMIC DNA]</scope>
    <source>
        <strain evidence="2 3">DAOM 194757</strain>
    </source>
</reference>
<gene>
    <name evidence="2" type="ORF">C2G38_2081117</name>
</gene>
<keyword evidence="3" id="KW-1185">Reference proteome</keyword>
<dbReference type="EMBL" id="QKWP01000424">
    <property type="protein sequence ID" value="RIB20321.1"/>
    <property type="molecule type" value="Genomic_DNA"/>
</dbReference>
<dbReference type="AlphaFoldDB" id="A0A397VER6"/>